<sequence length="389" mass="42937">MAFSLTVEPVDVSTAAQIASAGAERPTLGDPAHHSKANMYDKHVERSLGQFTPMSAILVDELGTKRFRDALSTSEHWLTFVGASSSRDQGQLPAKFQAQGRTLKADETPDSAAGQHDFIELWNRKRQEFYSLQSADADEAAASKTRSTLSIHVHQPAPGTAQGESINSTYSWNRAGRVQVISATHIVIPSSPVADIETSQVDGPGTYDSREAYVGSSLDTYTSPPDKTTLGITVPETEFDTYDMKPLNTYESVEAYVQSSPETPGMAAPAPANSEHSLDVDEDDVDSPYEDDFSATSTSLRSNIVDYEWKYYGRRYHSYQAGAYNFPNDEREQERLDMVHYAFYRALNNRLFLAPIDLNGLWVLDVGTGTGIWAIDVADRYPGARGHWK</sequence>
<feature type="region of interest" description="Disordered" evidence="1">
    <location>
        <begin position="260"/>
        <end position="282"/>
    </location>
</feature>
<name>A0A2K3Q939_9HYPO</name>
<proteinExistence type="predicted"/>
<evidence type="ECO:0000313" key="3">
    <source>
        <dbReference type="Proteomes" id="UP000236621"/>
    </source>
</evidence>
<dbReference type="AlphaFoldDB" id="A0A2K3Q939"/>
<dbReference type="Proteomes" id="UP000236621">
    <property type="component" value="Unassembled WGS sequence"/>
</dbReference>
<reference evidence="2 3" key="1">
    <citation type="submission" date="2017-08" db="EMBL/GenBank/DDBJ databases">
        <title>Harnessing the power of phylogenomics to disentangle the directionality and signatures of interkingdom host jumping in the parasitic fungal genus Tolypocladium.</title>
        <authorList>
            <person name="Quandt C.A."/>
            <person name="Patterson W."/>
            <person name="Spatafora J.W."/>
        </authorList>
    </citation>
    <scope>NUCLEOTIDE SEQUENCE [LARGE SCALE GENOMIC DNA]</scope>
    <source>
        <strain evidence="2 3">CBS 113982</strain>
    </source>
</reference>
<gene>
    <name evidence="2" type="ORF">TCAP_06010</name>
</gene>
<evidence type="ECO:0008006" key="4">
    <source>
        <dbReference type="Google" id="ProtNLM"/>
    </source>
</evidence>
<dbReference type="EMBL" id="NRSZ01000986">
    <property type="protein sequence ID" value="PNY24050.1"/>
    <property type="molecule type" value="Genomic_DNA"/>
</dbReference>
<protein>
    <recommendedName>
        <fullName evidence="4">Methyltransferase domain-containing protein</fullName>
    </recommendedName>
</protein>
<dbReference type="OrthoDB" id="2013972at2759"/>
<evidence type="ECO:0000256" key="1">
    <source>
        <dbReference type="SAM" id="MobiDB-lite"/>
    </source>
</evidence>
<dbReference type="Gene3D" id="3.40.50.150">
    <property type="entry name" value="Vaccinia Virus protein VP39"/>
    <property type="match status" value="1"/>
</dbReference>
<comment type="caution">
    <text evidence="2">The sequence shown here is derived from an EMBL/GenBank/DDBJ whole genome shotgun (WGS) entry which is preliminary data.</text>
</comment>
<evidence type="ECO:0000313" key="2">
    <source>
        <dbReference type="EMBL" id="PNY24050.1"/>
    </source>
</evidence>
<dbReference type="SUPFAM" id="SSF53335">
    <property type="entry name" value="S-adenosyl-L-methionine-dependent methyltransferases"/>
    <property type="match status" value="1"/>
</dbReference>
<accession>A0A2K3Q939</accession>
<organism evidence="2 3">
    <name type="scientific">Tolypocladium capitatum</name>
    <dbReference type="NCBI Taxonomy" id="45235"/>
    <lineage>
        <taxon>Eukaryota</taxon>
        <taxon>Fungi</taxon>
        <taxon>Dikarya</taxon>
        <taxon>Ascomycota</taxon>
        <taxon>Pezizomycotina</taxon>
        <taxon>Sordariomycetes</taxon>
        <taxon>Hypocreomycetidae</taxon>
        <taxon>Hypocreales</taxon>
        <taxon>Ophiocordycipitaceae</taxon>
        <taxon>Tolypocladium</taxon>
    </lineage>
</organism>
<dbReference type="InterPro" id="IPR029063">
    <property type="entry name" value="SAM-dependent_MTases_sf"/>
</dbReference>
<keyword evidence="3" id="KW-1185">Reference proteome</keyword>